<proteinExistence type="predicted"/>
<evidence type="ECO:0000313" key="1">
    <source>
        <dbReference type="EMBL" id="CAJ2666262.1"/>
    </source>
</evidence>
<sequence>MSEEEAIVGDLILPLIVHLKMYFGYDFRDDSQTRNPFSLLTSEPPQILMRPGHHRFSLSFLLRDAAVL</sequence>
<comment type="caution">
    <text evidence="1">The sequence shown here is derived from an EMBL/GenBank/DDBJ whole genome shotgun (WGS) entry which is preliminary data.</text>
</comment>
<keyword evidence="2" id="KW-1185">Reference proteome</keyword>
<dbReference type="EMBL" id="CASHSV030000513">
    <property type="protein sequence ID" value="CAJ2666262.1"/>
    <property type="molecule type" value="Genomic_DNA"/>
</dbReference>
<name>A0ACB0L9X8_TRIPR</name>
<gene>
    <name evidence="1" type="ORF">MILVUS5_LOCUS31076</name>
</gene>
<evidence type="ECO:0000313" key="2">
    <source>
        <dbReference type="Proteomes" id="UP001177021"/>
    </source>
</evidence>
<accession>A0ACB0L9X8</accession>
<reference evidence="1" key="1">
    <citation type="submission" date="2023-10" db="EMBL/GenBank/DDBJ databases">
        <authorList>
            <person name="Rodriguez Cubillos JULIANA M."/>
            <person name="De Vega J."/>
        </authorList>
    </citation>
    <scope>NUCLEOTIDE SEQUENCE</scope>
</reference>
<organism evidence="1 2">
    <name type="scientific">Trifolium pratense</name>
    <name type="common">Red clover</name>
    <dbReference type="NCBI Taxonomy" id="57577"/>
    <lineage>
        <taxon>Eukaryota</taxon>
        <taxon>Viridiplantae</taxon>
        <taxon>Streptophyta</taxon>
        <taxon>Embryophyta</taxon>
        <taxon>Tracheophyta</taxon>
        <taxon>Spermatophyta</taxon>
        <taxon>Magnoliopsida</taxon>
        <taxon>eudicotyledons</taxon>
        <taxon>Gunneridae</taxon>
        <taxon>Pentapetalae</taxon>
        <taxon>rosids</taxon>
        <taxon>fabids</taxon>
        <taxon>Fabales</taxon>
        <taxon>Fabaceae</taxon>
        <taxon>Papilionoideae</taxon>
        <taxon>50 kb inversion clade</taxon>
        <taxon>NPAAA clade</taxon>
        <taxon>Hologalegina</taxon>
        <taxon>IRL clade</taxon>
        <taxon>Trifolieae</taxon>
        <taxon>Trifolium</taxon>
    </lineage>
</organism>
<protein>
    <submittedName>
        <fullName evidence="1">Uncharacterized protein</fullName>
    </submittedName>
</protein>
<dbReference type="Proteomes" id="UP001177021">
    <property type="component" value="Unassembled WGS sequence"/>
</dbReference>